<dbReference type="GO" id="GO:0003677">
    <property type="term" value="F:DNA binding"/>
    <property type="evidence" value="ECO:0007669"/>
    <property type="project" value="UniProtKB-KW"/>
</dbReference>
<evidence type="ECO:0000259" key="4">
    <source>
        <dbReference type="PROSITE" id="PS50995"/>
    </source>
</evidence>
<dbReference type="KEGG" id="des:DSOUD_1174"/>
<dbReference type="PANTHER" id="PTHR33164:SF64">
    <property type="entry name" value="TRANSCRIPTIONAL REGULATOR SLYA"/>
    <property type="match status" value="1"/>
</dbReference>
<dbReference type="SUPFAM" id="SSF46785">
    <property type="entry name" value="Winged helix' DNA-binding domain"/>
    <property type="match status" value="1"/>
</dbReference>
<protein>
    <submittedName>
        <fullName evidence="5">Transcriptional regulator, MarR family</fullName>
    </submittedName>
</protein>
<dbReference type="AlphaFoldDB" id="A0A0M4D8D9"/>
<keyword evidence="6" id="KW-1185">Reference proteome</keyword>
<keyword evidence="1" id="KW-0805">Transcription regulation</keyword>
<dbReference type="PROSITE" id="PS50995">
    <property type="entry name" value="HTH_MARR_2"/>
    <property type="match status" value="1"/>
</dbReference>
<sequence length="154" mass="17419">MTETNETIHRGNLLFRLALATRHWRQVLDTEIQGSGLTDATWRPLLHLHLLGDGTRQKDLAESLGIKGPSIVRLLDTLLDKGLLRRQEDVSDRRAKLLFLTGDGKLLVNRIQEKVMTLENALFSSFDDGEISRMAEFIERLEANICQAQSSVKP</sequence>
<dbReference type="EMBL" id="CP010802">
    <property type="protein sequence ID" value="ALC15955.1"/>
    <property type="molecule type" value="Genomic_DNA"/>
</dbReference>
<accession>A0A0M4D8D9</accession>
<keyword evidence="2" id="KW-0238">DNA-binding</keyword>
<dbReference type="InterPro" id="IPR036388">
    <property type="entry name" value="WH-like_DNA-bd_sf"/>
</dbReference>
<dbReference type="Gene3D" id="1.10.10.10">
    <property type="entry name" value="Winged helix-like DNA-binding domain superfamily/Winged helix DNA-binding domain"/>
    <property type="match status" value="1"/>
</dbReference>
<dbReference type="GO" id="GO:0006950">
    <property type="term" value="P:response to stress"/>
    <property type="evidence" value="ECO:0007669"/>
    <property type="project" value="TreeGrafter"/>
</dbReference>
<evidence type="ECO:0000313" key="6">
    <source>
        <dbReference type="Proteomes" id="UP000057158"/>
    </source>
</evidence>
<dbReference type="RefSeq" id="WP_053550110.1">
    <property type="nucleotide sequence ID" value="NZ_CP010802.1"/>
</dbReference>
<evidence type="ECO:0000256" key="3">
    <source>
        <dbReference type="ARBA" id="ARBA00023163"/>
    </source>
</evidence>
<evidence type="ECO:0000313" key="5">
    <source>
        <dbReference type="EMBL" id="ALC15955.1"/>
    </source>
</evidence>
<dbReference type="Proteomes" id="UP000057158">
    <property type="component" value="Chromosome"/>
</dbReference>
<reference evidence="5 6" key="1">
    <citation type="submission" date="2015-07" db="EMBL/GenBank/DDBJ databases">
        <title>Isolation and Genomic Characterization of a Novel Halophilic Metal-Reducing Deltaproteobacterium from the Deep Subsurface.</title>
        <authorList>
            <person name="Badalamenti J.P."/>
            <person name="Summers Z.M."/>
            <person name="Gralnick J.A."/>
            <person name="Bond D.R."/>
        </authorList>
    </citation>
    <scope>NUCLEOTIDE SEQUENCE [LARGE SCALE GENOMIC DNA]</scope>
    <source>
        <strain evidence="5 6">WTL</strain>
    </source>
</reference>
<proteinExistence type="predicted"/>
<dbReference type="PROSITE" id="PS01117">
    <property type="entry name" value="HTH_MARR_1"/>
    <property type="match status" value="1"/>
</dbReference>
<dbReference type="PATRIC" id="fig|1603606.3.peg.1281"/>
<organism evidence="5 6">
    <name type="scientific">Desulfuromonas soudanensis</name>
    <dbReference type="NCBI Taxonomy" id="1603606"/>
    <lineage>
        <taxon>Bacteria</taxon>
        <taxon>Pseudomonadati</taxon>
        <taxon>Thermodesulfobacteriota</taxon>
        <taxon>Desulfuromonadia</taxon>
        <taxon>Desulfuromonadales</taxon>
        <taxon>Desulfuromonadaceae</taxon>
        <taxon>Desulfuromonas</taxon>
    </lineage>
</organism>
<dbReference type="STRING" id="1603606.DSOUD_1174"/>
<dbReference type="SMART" id="SM00347">
    <property type="entry name" value="HTH_MARR"/>
    <property type="match status" value="1"/>
</dbReference>
<dbReference type="Pfam" id="PF12802">
    <property type="entry name" value="MarR_2"/>
    <property type="match status" value="1"/>
</dbReference>
<dbReference type="OrthoDB" id="7427954at2"/>
<dbReference type="InterPro" id="IPR039422">
    <property type="entry name" value="MarR/SlyA-like"/>
</dbReference>
<gene>
    <name evidence="5" type="ORF">DSOUD_1174</name>
</gene>
<dbReference type="GO" id="GO:0003700">
    <property type="term" value="F:DNA-binding transcription factor activity"/>
    <property type="evidence" value="ECO:0007669"/>
    <property type="project" value="InterPro"/>
</dbReference>
<evidence type="ECO:0000256" key="1">
    <source>
        <dbReference type="ARBA" id="ARBA00023015"/>
    </source>
</evidence>
<evidence type="ECO:0000256" key="2">
    <source>
        <dbReference type="ARBA" id="ARBA00023125"/>
    </source>
</evidence>
<name>A0A0M4D8D9_9BACT</name>
<dbReference type="PRINTS" id="PR00598">
    <property type="entry name" value="HTHMARR"/>
</dbReference>
<keyword evidence="3" id="KW-0804">Transcription</keyword>
<dbReference type="InterPro" id="IPR000835">
    <property type="entry name" value="HTH_MarR-typ"/>
</dbReference>
<dbReference type="PANTHER" id="PTHR33164">
    <property type="entry name" value="TRANSCRIPTIONAL REGULATOR, MARR FAMILY"/>
    <property type="match status" value="1"/>
</dbReference>
<feature type="domain" description="HTH marR-type" evidence="4">
    <location>
        <begin position="10"/>
        <end position="143"/>
    </location>
</feature>
<dbReference type="InterPro" id="IPR036390">
    <property type="entry name" value="WH_DNA-bd_sf"/>
</dbReference>
<dbReference type="InterPro" id="IPR023187">
    <property type="entry name" value="Tscrpt_reg_MarR-type_CS"/>
</dbReference>